<dbReference type="RefSeq" id="WP_106391655.1">
    <property type="nucleotide sequence ID" value="NZ_PVNK01000114.1"/>
</dbReference>
<keyword evidence="2" id="KW-0547">Nucleotide-binding</keyword>
<protein>
    <submittedName>
        <fullName evidence="8">Serine/threonine-protein kinase PrkC</fullName>
        <ecNumber evidence="8">2.7.11.1</ecNumber>
    </submittedName>
</protein>
<feature type="compositionally biased region" description="Basic and acidic residues" evidence="6">
    <location>
        <begin position="368"/>
        <end position="383"/>
    </location>
</feature>
<dbReference type="PANTHER" id="PTHR11042">
    <property type="entry name" value="EUKARYOTIC TRANSLATION INITIATION FACTOR 2-ALPHA KINASE EIF2-ALPHA KINASE -RELATED"/>
    <property type="match status" value="1"/>
</dbReference>
<organism evidence="8 9">
    <name type="scientific">Enhygromyxa salina</name>
    <dbReference type="NCBI Taxonomy" id="215803"/>
    <lineage>
        <taxon>Bacteria</taxon>
        <taxon>Pseudomonadati</taxon>
        <taxon>Myxococcota</taxon>
        <taxon>Polyangia</taxon>
        <taxon>Nannocystales</taxon>
        <taxon>Nannocystaceae</taxon>
        <taxon>Enhygromyxa</taxon>
    </lineage>
</organism>
<name>A0A2S9YBW1_9BACT</name>
<dbReference type="Pfam" id="PF00069">
    <property type="entry name" value="Pkinase"/>
    <property type="match status" value="1"/>
</dbReference>
<accession>A0A2S9YBW1</accession>
<dbReference type="OrthoDB" id="9797603at2"/>
<evidence type="ECO:0000313" key="8">
    <source>
        <dbReference type="EMBL" id="PRQ02590.1"/>
    </source>
</evidence>
<dbReference type="PROSITE" id="PS50011">
    <property type="entry name" value="PROTEIN_KINASE_DOM"/>
    <property type="match status" value="1"/>
</dbReference>
<evidence type="ECO:0000256" key="3">
    <source>
        <dbReference type="ARBA" id="ARBA00022777"/>
    </source>
</evidence>
<dbReference type="GO" id="GO:0005737">
    <property type="term" value="C:cytoplasm"/>
    <property type="evidence" value="ECO:0007669"/>
    <property type="project" value="TreeGrafter"/>
</dbReference>
<dbReference type="CDD" id="cd14014">
    <property type="entry name" value="STKc_PknB_like"/>
    <property type="match status" value="1"/>
</dbReference>
<feature type="region of interest" description="Disordered" evidence="6">
    <location>
        <begin position="355"/>
        <end position="383"/>
    </location>
</feature>
<keyword evidence="1 8" id="KW-0808">Transferase</keyword>
<gene>
    <name evidence="8" type="primary">prkC_16</name>
    <name evidence="8" type="ORF">ENSA5_22350</name>
</gene>
<dbReference type="Gene3D" id="3.30.200.20">
    <property type="entry name" value="Phosphorylase Kinase, domain 1"/>
    <property type="match status" value="1"/>
</dbReference>
<evidence type="ECO:0000256" key="5">
    <source>
        <dbReference type="ARBA" id="ARBA00037982"/>
    </source>
</evidence>
<dbReference type="GO" id="GO:0004674">
    <property type="term" value="F:protein serine/threonine kinase activity"/>
    <property type="evidence" value="ECO:0007669"/>
    <property type="project" value="UniProtKB-EC"/>
</dbReference>
<dbReference type="SMART" id="SM00220">
    <property type="entry name" value="S_TKc"/>
    <property type="match status" value="1"/>
</dbReference>
<dbReference type="InterPro" id="IPR050339">
    <property type="entry name" value="CC_SR_Kinase"/>
</dbReference>
<dbReference type="InterPro" id="IPR000719">
    <property type="entry name" value="Prot_kinase_dom"/>
</dbReference>
<keyword evidence="9" id="KW-1185">Reference proteome</keyword>
<proteinExistence type="inferred from homology"/>
<dbReference type="AlphaFoldDB" id="A0A2S9YBW1"/>
<sequence length="476" mass="52077">MASPPTPTTFPAALPSSWGPLVDEDRALPVERAARLVAARMRLAVGEAADQLNALPSRHRYLLLEQIASTHRSVVYAAVDRALVREVAIKLHRDQDEHAPRRVMAEVRTMSELEHPNIVRVFDVDQQDGWLYSVTELCDQDMHEWCAERSWAEIMDRVIEAGCGLSRVHAAGFVHGDVKPTNILIKGGVAKLADFGFATKPRLGPAPYVVGTPGFIAPEVAAGERSPSGDVFALAASAWACLFEGLPFGTPPPRATVDAAVLVSVERAMRGELAQPKRTRPGLPRSIVTVIERGMHPDPSERPSLSEWLTELSFVLRAAERIGRLRRSWPAVVGGTLVLGLLSIGGYLKVSSDREQVQGPPVLETDEEPLRKATEPESPKSLRSRAEQAARDADGDAAVAAIAKGWERFEQWSLEEQVALANSATWVAEELERRGRHGKARTVWLFAATFHRSVGQFDEVTKADAALNRAVPPQSR</sequence>
<evidence type="ECO:0000256" key="6">
    <source>
        <dbReference type="SAM" id="MobiDB-lite"/>
    </source>
</evidence>
<comment type="caution">
    <text evidence="8">The sequence shown here is derived from an EMBL/GenBank/DDBJ whole genome shotgun (WGS) entry which is preliminary data.</text>
</comment>
<keyword evidence="4" id="KW-0067">ATP-binding</keyword>
<comment type="similarity">
    <text evidence="5">Belongs to the protein kinase superfamily. Ser/Thr protein kinase family. GCN2 subfamily.</text>
</comment>
<keyword evidence="3 8" id="KW-0418">Kinase</keyword>
<dbReference type="EMBL" id="PVNK01000114">
    <property type="protein sequence ID" value="PRQ02590.1"/>
    <property type="molecule type" value="Genomic_DNA"/>
</dbReference>
<evidence type="ECO:0000259" key="7">
    <source>
        <dbReference type="PROSITE" id="PS50011"/>
    </source>
</evidence>
<reference evidence="8 9" key="1">
    <citation type="submission" date="2018-03" db="EMBL/GenBank/DDBJ databases">
        <title>Draft Genome Sequences of the Obligatory Marine Myxobacteria Enhygromyxa salina SWB005.</title>
        <authorList>
            <person name="Poehlein A."/>
            <person name="Moghaddam J.A."/>
            <person name="Harms H."/>
            <person name="Alanjari M."/>
            <person name="Koenig G.M."/>
            <person name="Daniel R."/>
            <person name="Schaeberle T.F."/>
        </authorList>
    </citation>
    <scope>NUCLEOTIDE SEQUENCE [LARGE SCALE GENOMIC DNA]</scope>
    <source>
        <strain evidence="8 9">SWB005</strain>
    </source>
</reference>
<dbReference type="EC" id="2.7.11.1" evidence="8"/>
<dbReference type="InterPro" id="IPR008271">
    <property type="entry name" value="Ser/Thr_kinase_AS"/>
</dbReference>
<evidence type="ECO:0000256" key="2">
    <source>
        <dbReference type="ARBA" id="ARBA00022741"/>
    </source>
</evidence>
<dbReference type="Proteomes" id="UP000237968">
    <property type="component" value="Unassembled WGS sequence"/>
</dbReference>
<evidence type="ECO:0000256" key="1">
    <source>
        <dbReference type="ARBA" id="ARBA00022679"/>
    </source>
</evidence>
<evidence type="ECO:0000313" key="9">
    <source>
        <dbReference type="Proteomes" id="UP000237968"/>
    </source>
</evidence>
<dbReference type="PANTHER" id="PTHR11042:SF189">
    <property type="entry name" value="PROTEIN KINASE DOMAIN-CONTAINING PROTEIN"/>
    <property type="match status" value="1"/>
</dbReference>
<dbReference type="Gene3D" id="1.10.510.10">
    <property type="entry name" value="Transferase(Phosphotransferase) domain 1"/>
    <property type="match status" value="1"/>
</dbReference>
<dbReference type="InterPro" id="IPR011009">
    <property type="entry name" value="Kinase-like_dom_sf"/>
</dbReference>
<dbReference type="SUPFAM" id="SSF56112">
    <property type="entry name" value="Protein kinase-like (PK-like)"/>
    <property type="match status" value="1"/>
</dbReference>
<dbReference type="GO" id="GO:0005524">
    <property type="term" value="F:ATP binding"/>
    <property type="evidence" value="ECO:0007669"/>
    <property type="project" value="UniProtKB-KW"/>
</dbReference>
<evidence type="ECO:0000256" key="4">
    <source>
        <dbReference type="ARBA" id="ARBA00022840"/>
    </source>
</evidence>
<feature type="domain" description="Protein kinase" evidence="7">
    <location>
        <begin position="61"/>
        <end position="315"/>
    </location>
</feature>
<dbReference type="PROSITE" id="PS00108">
    <property type="entry name" value="PROTEIN_KINASE_ST"/>
    <property type="match status" value="1"/>
</dbReference>